<keyword evidence="5 11" id="KW-0547">Nucleotide-binding</keyword>
<evidence type="ECO:0000256" key="1">
    <source>
        <dbReference type="ARBA" id="ARBA00022448"/>
    </source>
</evidence>
<keyword evidence="7 11" id="KW-0630">Potassium</keyword>
<organism evidence="12 13">
    <name type="scientific">Granulicella mallensis</name>
    <dbReference type="NCBI Taxonomy" id="940614"/>
    <lineage>
        <taxon>Bacteria</taxon>
        <taxon>Pseudomonadati</taxon>
        <taxon>Acidobacteriota</taxon>
        <taxon>Terriglobia</taxon>
        <taxon>Terriglobales</taxon>
        <taxon>Acidobacteriaceae</taxon>
        <taxon>Granulicella</taxon>
    </lineage>
</organism>
<dbReference type="EMBL" id="JACHIO010000006">
    <property type="protein sequence ID" value="MBB5063433.1"/>
    <property type="molecule type" value="Genomic_DNA"/>
</dbReference>
<comment type="subcellular location">
    <subcellularLocation>
        <location evidence="11">Cell membrane</location>
        <topology evidence="11">Single-pass membrane protein</topology>
    </subcellularLocation>
</comment>
<dbReference type="GO" id="GO:0005524">
    <property type="term" value="F:ATP binding"/>
    <property type="evidence" value="ECO:0007669"/>
    <property type="project" value="UniProtKB-UniRule"/>
</dbReference>
<keyword evidence="3 11" id="KW-0633">Potassium transport</keyword>
<dbReference type="AlphaFoldDB" id="A0A7W7ZPI8"/>
<dbReference type="RefSeq" id="WP_184254595.1">
    <property type="nucleotide sequence ID" value="NZ_JACHIO010000006.1"/>
</dbReference>
<keyword evidence="8 11" id="KW-1133">Transmembrane helix</keyword>
<evidence type="ECO:0000313" key="12">
    <source>
        <dbReference type="EMBL" id="MBB5063433.1"/>
    </source>
</evidence>
<keyword evidence="6 11" id="KW-0067">ATP-binding</keyword>
<dbReference type="PANTHER" id="PTHR30042">
    <property type="entry name" value="POTASSIUM-TRANSPORTING ATPASE C CHAIN"/>
    <property type="match status" value="1"/>
</dbReference>
<dbReference type="InterPro" id="IPR003820">
    <property type="entry name" value="KdpC"/>
</dbReference>
<comment type="similarity">
    <text evidence="11">Belongs to the KdpC family.</text>
</comment>
<comment type="subunit">
    <text evidence="11">The system is composed of three essential subunits: KdpA, KdpB and KdpC.</text>
</comment>
<dbReference type="NCBIfam" id="TIGR00681">
    <property type="entry name" value="kdpC"/>
    <property type="match status" value="1"/>
</dbReference>
<evidence type="ECO:0000256" key="9">
    <source>
        <dbReference type="ARBA" id="ARBA00023065"/>
    </source>
</evidence>
<dbReference type="Pfam" id="PF02669">
    <property type="entry name" value="KdpC"/>
    <property type="match status" value="1"/>
</dbReference>
<evidence type="ECO:0000256" key="10">
    <source>
        <dbReference type="ARBA" id="ARBA00023136"/>
    </source>
</evidence>
<comment type="function">
    <text evidence="11">Part of the high-affinity ATP-driven potassium transport (or Kdp) system, which catalyzes the hydrolysis of ATP coupled with the electrogenic transport of potassium into the cytoplasm. This subunit acts as a catalytic chaperone that increases the ATP-binding affinity of the ATP-hydrolyzing subunit KdpB by the formation of a transient KdpB/KdpC/ATP ternary complex.</text>
</comment>
<evidence type="ECO:0000256" key="3">
    <source>
        <dbReference type="ARBA" id="ARBA00022538"/>
    </source>
</evidence>
<evidence type="ECO:0000256" key="7">
    <source>
        <dbReference type="ARBA" id="ARBA00022958"/>
    </source>
</evidence>
<gene>
    <name evidence="11" type="primary">kdpC</name>
    <name evidence="12" type="ORF">HDF15_001775</name>
</gene>
<keyword evidence="2 11" id="KW-1003">Cell membrane</keyword>
<keyword evidence="10 11" id="KW-0472">Membrane</keyword>
<feature type="transmembrane region" description="Helical" evidence="11">
    <location>
        <begin position="6"/>
        <end position="26"/>
    </location>
</feature>
<evidence type="ECO:0000256" key="6">
    <source>
        <dbReference type="ARBA" id="ARBA00022840"/>
    </source>
</evidence>
<evidence type="ECO:0000313" key="13">
    <source>
        <dbReference type="Proteomes" id="UP000584867"/>
    </source>
</evidence>
<keyword evidence="9 11" id="KW-0406">Ion transport</keyword>
<evidence type="ECO:0000256" key="5">
    <source>
        <dbReference type="ARBA" id="ARBA00022741"/>
    </source>
</evidence>
<dbReference type="HAMAP" id="MF_00276">
    <property type="entry name" value="KdpC"/>
    <property type="match status" value="1"/>
</dbReference>
<dbReference type="GO" id="GO:0008556">
    <property type="term" value="F:P-type potassium transmembrane transporter activity"/>
    <property type="evidence" value="ECO:0007669"/>
    <property type="project" value="InterPro"/>
</dbReference>
<proteinExistence type="inferred from homology"/>
<dbReference type="GO" id="GO:0005886">
    <property type="term" value="C:plasma membrane"/>
    <property type="evidence" value="ECO:0007669"/>
    <property type="project" value="UniProtKB-SubCell"/>
</dbReference>
<evidence type="ECO:0000256" key="4">
    <source>
        <dbReference type="ARBA" id="ARBA00022692"/>
    </source>
</evidence>
<keyword evidence="4 11" id="KW-0812">Transmembrane</keyword>
<evidence type="ECO:0000256" key="11">
    <source>
        <dbReference type="HAMAP-Rule" id="MF_00276"/>
    </source>
</evidence>
<evidence type="ECO:0000256" key="2">
    <source>
        <dbReference type="ARBA" id="ARBA00022475"/>
    </source>
</evidence>
<dbReference type="PANTHER" id="PTHR30042:SF2">
    <property type="entry name" value="POTASSIUM-TRANSPORTING ATPASE KDPC SUBUNIT"/>
    <property type="match status" value="1"/>
</dbReference>
<reference evidence="12 13" key="1">
    <citation type="submission" date="2020-08" db="EMBL/GenBank/DDBJ databases">
        <title>Genomic Encyclopedia of Type Strains, Phase IV (KMG-V): Genome sequencing to study the core and pangenomes of soil and plant-associated prokaryotes.</title>
        <authorList>
            <person name="Whitman W."/>
        </authorList>
    </citation>
    <scope>NUCLEOTIDE SEQUENCE [LARGE SCALE GENOMIC DNA]</scope>
    <source>
        <strain evidence="12 13">X5P3</strain>
    </source>
</reference>
<keyword evidence="1 11" id="KW-0813">Transport</keyword>
<comment type="caution">
    <text evidence="12">The sequence shown here is derived from an EMBL/GenBank/DDBJ whole genome shotgun (WGS) entry which is preliminary data.</text>
</comment>
<accession>A0A7W7ZPI8</accession>
<sequence length="193" mass="20452">MRRNVVTAILYTLVTTIIFGVAYPLLVTGAAQLLFKDKANGQLISENGTVVGSHLLGQSFTTPAYFHSRPSQAGSGYDAANSGGSNYAPTSQKLIDRMKTDVTAANTDHPGTEVPVDLVTASGSGLDPDITPAAAEYQVARVAKERHLSESAVHDLVAKHTQARQFGVLGEPRVNVLELNLDLDHAAPQGTMK</sequence>
<name>A0A7W7ZPI8_9BACT</name>
<dbReference type="PIRSF" id="PIRSF001296">
    <property type="entry name" value="K_ATPase_KdpC"/>
    <property type="match status" value="1"/>
</dbReference>
<protein>
    <recommendedName>
        <fullName evidence="11">Potassium-transporting ATPase KdpC subunit</fullName>
    </recommendedName>
    <alternativeName>
        <fullName evidence="11">ATP phosphohydrolase [potassium-transporting] C chain</fullName>
    </alternativeName>
    <alternativeName>
        <fullName evidence="11">Potassium-binding and translocating subunit C</fullName>
    </alternativeName>
    <alternativeName>
        <fullName evidence="11">Potassium-translocating ATPase C chain</fullName>
    </alternativeName>
</protein>
<evidence type="ECO:0000256" key="8">
    <source>
        <dbReference type="ARBA" id="ARBA00022989"/>
    </source>
</evidence>
<dbReference type="Proteomes" id="UP000584867">
    <property type="component" value="Unassembled WGS sequence"/>
</dbReference>
<dbReference type="NCBIfam" id="NF001454">
    <property type="entry name" value="PRK00315.1"/>
    <property type="match status" value="1"/>
</dbReference>